<evidence type="ECO:0000259" key="4">
    <source>
        <dbReference type="Pfam" id="PF05585"/>
    </source>
</evidence>
<evidence type="ECO:0000256" key="1">
    <source>
        <dbReference type="SAM" id="Coils"/>
    </source>
</evidence>
<dbReference type="InterPro" id="IPR008737">
    <property type="entry name" value="DUF1758"/>
</dbReference>
<dbReference type="PANTHER" id="PTHR47331">
    <property type="entry name" value="PHD-TYPE DOMAIN-CONTAINING PROTEIN"/>
    <property type="match status" value="1"/>
</dbReference>
<dbReference type="Proteomes" id="UP000095285">
    <property type="component" value="Unassembled WGS sequence"/>
</dbReference>
<dbReference type="Pfam" id="PF00078">
    <property type="entry name" value="RVT_1"/>
    <property type="match status" value="1"/>
</dbReference>
<evidence type="ECO:0000313" key="7">
    <source>
        <dbReference type="WBParaSite" id="EN70_9795"/>
    </source>
</evidence>
<dbReference type="CDD" id="cd01644">
    <property type="entry name" value="RT_pepA17"/>
    <property type="match status" value="1"/>
</dbReference>
<dbReference type="InterPro" id="IPR043128">
    <property type="entry name" value="Rev_trsase/Diguanyl_cyclase"/>
</dbReference>
<dbReference type="InterPro" id="IPR040676">
    <property type="entry name" value="DUF5641"/>
</dbReference>
<dbReference type="SUPFAM" id="SSF56672">
    <property type="entry name" value="DNA/RNA polymerases"/>
    <property type="match status" value="1"/>
</dbReference>
<dbReference type="InterPro" id="IPR000477">
    <property type="entry name" value="RT_dom"/>
</dbReference>
<dbReference type="Pfam" id="PF18701">
    <property type="entry name" value="DUF5641"/>
    <property type="match status" value="1"/>
</dbReference>
<evidence type="ECO:0000256" key="2">
    <source>
        <dbReference type="SAM" id="Phobius"/>
    </source>
</evidence>
<dbReference type="WBParaSite" id="EN70_9795">
    <property type="protein sequence ID" value="EN70_9795"/>
    <property type="gene ID" value="EN70_9795"/>
</dbReference>
<dbReference type="Pfam" id="PF03564">
    <property type="entry name" value="DUF1759"/>
    <property type="match status" value="1"/>
</dbReference>
<organism evidence="6 7">
    <name type="scientific">Loa loa</name>
    <name type="common">Eye worm</name>
    <name type="synonym">Filaria loa</name>
    <dbReference type="NCBI Taxonomy" id="7209"/>
    <lineage>
        <taxon>Eukaryota</taxon>
        <taxon>Metazoa</taxon>
        <taxon>Ecdysozoa</taxon>
        <taxon>Nematoda</taxon>
        <taxon>Chromadorea</taxon>
        <taxon>Rhabditida</taxon>
        <taxon>Spirurina</taxon>
        <taxon>Spiruromorpha</taxon>
        <taxon>Filarioidea</taxon>
        <taxon>Onchocercidae</taxon>
        <taxon>Loa</taxon>
    </lineage>
</organism>
<keyword evidence="2" id="KW-0812">Transmembrane</keyword>
<accession>A0A1I7W5B4</accession>
<feature type="coiled-coil region" evidence="1">
    <location>
        <begin position="1234"/>
        <end position="1265"/>
    </location>
</feature>
<feature type="domain" description="DUF1758" evidence="4">
    <location>
        <begin position="487"/>
        <end position="631"/>
    </location>
</feature>
<feature type="domain" description="Reverse transcriptase" evidence="3">
    <location>
        <begin position="790"/>
        <end position="939"/>
    </location>
</feature>
<keyword evidence="6" id="KW-1185">Reference proteome</keyword>
<dbReference type="InterPro" id="IPR005312">
    <property type="entry name" value="DUF1759"/>
</dbReference>
<evidence type="ECO:0000259" key="5">
    <source>
        <dbReference type="Pfam" id="PF18701"/>
    </source>
</evidence>
<reference evidence="7" key="2">
    <citation type="submission" date="2016-11" db="UniProtKB">
        <authorList>
            <consortium name="WormBaseParasite"/>
        </authorList>
    </citation>
    <scope>IDENTIFICATION</scope>
</reference>
<reference evidence="6" key="1">
    <citation type="submission" date="2012-04" db="EMBL/GenBank/DDBJ databases">
        <title>The Genome Sequence of Loa loa.</title>
        <authorList>
            <consortium name="The Broad Institute Genome Sequencing Platform"/>
            <consortium name="Broad Institute Genome Sequencing Center for Infectious Disease"/>
            <person name="Nutman T.B."/>
            <person name="Fink D.L."/>
            <person name="Russ C."/>
            <person name="Young S."/>
            <person name="Zeng Q."/>
            <person name="Gargeya S."/>
            <person name="Alvarado L."/>
            <person name="Berlin A."/>
            <person name="Chapman S.B."/>
            <person name="Chen Z."/>
            <person name="Freedman E."/>
            <person name="Gellesch M."/>
            <person name="Goldberg J."/>
            <person name="Griggs A."/>
            <person name="Gujja S."/>
            <person name="Heilman E.R."/>
            <person name="Heiman D."/>
            <person name="Howarth C."/>
            <person name="Mehta T."/>
            <person name="Neiman D."/>
            <person name="Pearson M."/>
            <person name="Roberts A."/>
            <person name="Saif S."/>
            <person name="Shea T."/>
            <person name="Shenoy N."/>
            <person name="Sisk P."/>
            <person name="Stolte C."/>
            <person name="Sykes S."/>
            <person name="White J."/>
            <person name="Yandava C."/>
            <person name="Haas B."/>
            <person name="Henn M.R."/>
            <person name="Nusbaum C."/>
            <person name="Birren B."/>
        </authorList>
    </citation>
    <scope>NUCLEOTIDE SEQUENCE [LARGE SCALE GENOMIC DNA]</scope>
</reference>
<keyword evidence="2" id="KW-0472">Membrane</keyword>
<keyword evidence="2" id="KW-1133">Transmembrane helix</keyword>
<dbReference type="PANTHER" id="PTHR47331:SF5">
    <property type="entry name" value="RIBONUCLEASE H"/>
    <property type="match status" value="1"/>
</dbReference>
<sequence length="1348" mass="155193">MTSSIIASIQPAKNRLVFLLNEINSLEFESPDPNSSYEQRENLYTARIQVLAEKIDRIQLCIKSLKEAYEMWLSYIQTITTKKREEEKVFESILEGEQGLFRVIHEGQEAIITLTRRKNEIEQKLEGILKVVRKEQEIIIPSPNHTVHLPQLSLPTFNGDPRQWRQFWSSFDAAVHSQTIPDIQKLNYLYSCLKGEALQAVSGYEIAPENYGIIRQLLKNKYGDPSTIASILYRELQSFKQNEKEWMITIENIERVLRQLEALGDNLEHPSIETIIESKMPPWILNKVYTQRKIDKPWTIQKLRNFLLDLVEVNQQVKIDQYSNFRADNKPTTIKREQKRMYRPERTSALSTMQTNHREARSPTSRKRPCIFCSRDHWDSDCDIYSTVKGRMKRLKTLKKCTICLKDSHQGETCKAKKRCFYCKASHNSALCEKRSTPTLNITTLPKKQESIYPDKKESPVLLYHSTGEPQTNKAKDILLLCKEIRVFNPVHPQKQRRALALFDIGSQLSFISKKLSSQLQLAESDHRNMLVAPFGTKEPLQCPTANAQLSICMVGNEIITINTHVVEYLTQEIQVVDIPVKEQCEDLTSHWDKPDILIGADCFFKFVDSQDKKELRSGYIMVHSKVGPMITGEGYIDELCNSKGHSIPIICSVYTNPNSELEKFWRLEMIGIHESPTEDDDERAIDHFNKTIIKLDGRYQVCWPWKDSKQRLSNNYGLCIGRLKNLVRRLNSSSHLHDYDNTIKDQLLKGVIEEVPPNDEVGVVHYLPHHEVLTPHKTTTQIRIVYDASAHQRGFKSLNEVLYRGPVILPDLVGVLLRFRAMKIVITADIEKAFLQIGLQEERNCTRFLWVKDINQEVNNENMKCYRFKRVPFGVISSPFLLTATLNYHLGNSGSTLAKEIRQNLYVDNVTISANNTEEALWKYEEMKIIFQEASMNIREFLSNDQGFNETISYRDLSKPGKNHFLGINWNHERDKIGLTLKPWIGKFFTKRTQREVVSPRLVENRKPRENEIVLLAEPNIPRGIWKLAKIVSLKEGRDGSIRRATVQLPNGRQVERSVNQLCPMEVNETCELDETESERSITNRIQEVTDSPTNYNKVKGKEIEVTDGPIASRTRKAQQQSTPAGNTVKDNSTSLTKALFVMTILSLMSIQAIATKNCNWTSGIPFNIPERWSCDNKTNHTMINLNCGFNNSYLMKGNIILDVNKNIDDKSTANLNQTQETTKRLLLMEISLEEITKEEQQLANQLGKELDQVKDSIQEKLKNIVNHWKLITICIDILIISIVLIIIKLKSIICLPRRQNSRSINIIILPTNLVETHSLNNVTKGSVIKLNTFSYTPEELSLELLH</sequence>
<proteinExistence type="predicted"/>
<evidence type="ECO:0000313" key="6">
    <source>
        <dbReference type="Proteomes" id="UP000095285"/>
    </source>
</evidence>
<protein>
    <submittedName>
        <fullName evidence="7">DUF1758 domain-containing protein</fullName>
    </submittedName>
</protein>
<feature type="transmembrane region" description="Helical" evidence="2">
    <location>
        <begin position="1270"/>
        <end position="1291"/>
    </location>
</feature>
<feature type="domain" description="DUF5641" evidence="5">
    <location>
        <begin position="1006"/>
        <end position="1066"/>
    </location>
</feature>
<dbReference type="InterPro" id="IPR043502">
    <property type="entry name" value="DNA/RNA_pol_sf"/>
</dbReference>
<dbReference type="Pfam" id="PF05585">
    <property type="entry name" value="DUF1758"/>
    <property type="match status" value="1"/>
</dbReference>
<dbReference type="Gene3D" id="3.10.10.10">
    <property type="entry name" value="HIV Type 1 Reverse Transcriptase, subunit A, domain 1"/>
    <property type="match status" value="1"/>
</dbReference>
<keyword evidence="1" id="KW-0175">Coiled coil</keyword>
<dbReference type="Gene3D" id="3.30.70.270">
    <property type="match status" value="1"/>
</dbReference>
<evidence type="ECO:0000259" key="3">
    <source>
        <dbReference type="Pfam" id="PF00078"/>
    </source>
</evidence>
<name>A0A1I7W5B4_LOALO</name>